<dbReference type="SUPFAM" id="SSF82784">
    <property type="entry name" value="OsmC-like"/>
    <property type="match status" value="1"/>
</dbReference>
<gene>
    <name evidence="1" type="ORF">ES692_09560</name>
</gene>
<dbReference type="EMBL" id="VOSB01000012">
    <property type="protein sequence ID" value="TXE17509.1"/>
    <property type="molecule type" value="Genomic_DNA"/>
</dbReference>
<comment type="caution">
    <text evidence="1">The sequence shown here is derived from an EMBL/GenBank/DDBJ whole genome shotgun (WGS) entry which is preliminary data.</text>
</comment>
<dbReference type="InterPro" id="IPR003718">
    <property type="entry name" value="OsmC/Ohr_fam"/>
</dbReference>
<dbReference type="InterPro" id="IPR015946">
    <property type="entry name" value="KH_dom-like_a/b"/>
</dbReference>
<protein>
    <submittedName>
        <fullName evidence="1">OsmC family protein</fullName>
    </submittedName>
</protein>
<proteinExistence type="predicted"/>
<dbReference type="OrthoDB" id="9791538at2"/>
<dbReference type="PANTHER" id="PTHR35368">
    <property type="entry name" value="HYDROPEROXIDE REDUCTASE"/>
    <property type="match status" value="1"/>
</dbReference>
<dbReference type="Proteomes" id="UP000321938">
    <property type="component" value="Unassembled WGS sequence"/>
</dbReference>
<accession>A0A5C7BE39</accession>
<dbReference type="Pfam" id="PF02566">
    <property type="entry name" value="OsmC"/>
    <property type="match status" value="1"/>
</dbReference>
<dbReference type="RefSeq" id="WP_147231651.1">
    <property type="nucleotide sequence ID" value="NZ_VOSB01000012.1"/>
</dbReference>
<sequence>MLNNINIAGLSEYANEVKEQNIEGKASYGVKLNWESGTKTTVSTKNMVLGEHKLIRDFKFTIDEPNDLLGVNCAPNPAEYMLGGMAGCMAVTFMAGATAMNIEINQLQLEIDGELDLRGFLGLNPDVNPGFPELKFIFYVEGNGTQEQYEKLMERVTMHSPNYNTIKNEVKLIGKLQS</sequence>
<dbReference type="STRING" id="1123037.GCA_000425305_01832"/>
<evidence type="ECO:0000313" key="1">
    <source>
        <dbReference type="EMBL" id="TXE17509.1"/>
    </source>
</evidence>
<organism evidence="1 2">
    <name type="scientific">Psychroserpens burtonensis</name>
    <dbReference type="NCBI Taxonomy" id="49278"/>
    <lineage>
        <taxon>Bacteria</taxon>
        <taxon>Pseudomonadati</taxon>
        <taxon>Bacteroidota</taxon>
        <taxon>Flavobacteriia</taxon>
        <taxon>Flavobacteriales</taxon>
        <taxon>Flavobacteriaceae</taxon>
        <taxon>Psychroserpens</taxon>
    </lineage>
</organism>
<dbReference type="AlphaFoldDB" id="A0A5C7BE39"/>
<name>A0A5C7BE39_9FLAO</name>
<dbReference type="Gene3D" id="3.30.300.20">
    <property type="match status" value="1"/>
</dbReference>
<keyword evidence="2" id="KW-1185">Reference proteome</keyword>
<dbReference type="PANTHER" id="PTHR35368:SF1">
    <property type="entry name" value="HYDROPEROXIDE REDUCTASE"/>
    <property type="match status" value="1"/>
</dbReference>
<evidence type="ECO:0000313" key="2">
    <source>
        <dbReference type="Proteomes" id="UP000321938"/>
    </source>
</evidence>
<dbReference type="InterPro" id="IPR036102">
    <property type="entry name" value="OsmC/Ohrsf"/>
</dbReference>
<reference evidence="1 2" key="1">
    <citation type="submission" date="2019-08" db="EMBL/GenBank/DDBJ databases">
        <title>Genome of Psychroserpens burtonensis ACAM 167.</title>
        <authorList>
            <person name="Bowman J.P."/>
        </authorList>
    </citation>
    <scope>NUCLEOTIDE SEQUENCE [LARGE SCALE GENOMIC DNA]</scope>
    <source>
        <strain evidence="1 2">ACAM 167</strain>
    </source>
</reference>
<dbReference type="InterPro" id="IPR052924">
    <property type="entry name" value="OsmC/Ohr_hydroprdx_reductase"/>
</dbReference>